<organism evidence="1">
    <name type="scientific">marine metagenome</name>
    <dbReference type="NCBI Taxonomy" id="408172"/>
    <lineage>
        <taxon>unclassified sequences</taxon>
        <taxon>metagenomes</taxon>
        <taxon>ecological metagenomes</taxon>
    </lineage>
</organism>
<dbReference type="EMBL" id="UINC01190345">
    <property type="protein sequence ID" value="SVE04464.1"/>
    <property type="molecule type" value="Genomic_DNA"/>
</dbReference>
<protein>
    <submittedName>
        <fullName evidence="1">Uncharacterized protein</fullName>
    </submittedName>
</protein>
<accession>A0A383A9X5</accession>
<dbReference type="AlphaFoldDB" id="A0A383A9X5"/>
<reference evidence="1" key="1">
    <citation type="submission" date="2018-05" db="EMBL/GenBank/DDBJ databases">
        <authorList>
            <person name="Lanie J.A."/>
            <person name="Ng W.-L."/>
            <person name="Kazmierczak K.M."/>
            <person name="Andrzejewski T.M."/>
            <person name="Davidsen T.M."/>
            <person name="Wayne K.J."/>
            <person name="Tettelin H."/>
            <person name="Glass J.I."/>
            <person name="Rusch D."/>
            <person name="Podicherti R."/>
            <person name="Tsui H.-C.T."/>
            <person name="Winkler M.E."/>
        </authorList>
    </citation>
    <scope>NUCLEOTIDE SEQUENCE</scope>
</reference>
<proteinExistence type="predicted"/>
<name>A0A383A9X5_9ZZZZ</name>
<gene>
    <name evidence="1" type="ORF">METZ01_LOCUS457318</name>
</gene>
<evidence type="ECO:0000313" key="1">
    <source>
        <dbReference type="EMBL" id="SVE04464.1"/>
    </source>
</evidence>
<sequence>MNVSHFLLCKSADFWPDNVGEFFQLVWFIENQATQGS</sequence>
<feature type="non-terminal residue" evidence="1">
    <location>
        <position position="37"/>
    </location>
</feature>